<sequence length="93" mass="10492">MNDSNDNRIQIIRERLEAALSPEQIHIRDDSHLHVGHPGARDGRGHFHVHIIASAFQGQKTLARHRMVFDALGELMETDIHALQIDAQTPDNS</sequence>
<dbReference type="RefSeq" id="WP_306727652.1">
    <property type="nucleotide sequence ID" value="NZ_JAVDDT010000002.1"/>
</dbReference>
<dbReference type="PANTHER" id="PTHR46230:SF7">
    <property type="entry name" value="BOLA-LIKE PROTEIN 1"/>
    <property type="match status" value="1"/>
</dbReference>
<dbReference type="Gene3D" id="3.30.300.90">
    <property type="entry name" value="BolA-like"/>
    <property type="match status" value="1"/>
</dbReference>
<evidence type="ECO:0000313" key="2">
    <source>
        <dbReference type="EMBL" id="MDQ2069159.1"/>
    </source>
</evidence>
<comment type="caution">
    <text evidence="2">The sequence shown here is derived from an EMBL/GenBank/DDBJ whole genome shotgun (WGS) entry which is preliminary data.</text>
</comment>
<reference evidence="2 3" key="1">
    <citation type="submission" date="2023-08" db="EMBL/GenBank/DDBJ databases">
        <title>Whole-genome sequencing of halo(alkali)philic microorganisms from hypersaline lakes.</title>
        <authorList>
            <person name="Sorokin D.Y."/>
            <person name="Abbas B."/>
            <person name="Merkel A.Y."/>
        </authorList>
    </citation>
    <scope>NUCLEOTIDE SEQUENCE [LARGE SCALE GENOMIC DNA]</scope>
    <source>
        <strain evidence="2 3">AB-CW4</strain>
    </source>
</reference>
<name>A0ABU0W568_9GAMM</name>
<comment type="similarity">
    <text evidence="1">Belongs to the BolA/IbaG family.</text>
</comment>
<protein>
    <submittedName>
        <fullName evidence="2">BolA family protein</fullName>
    </submittedName>
</protein>
<dbReference type="InterPro" id="IPR036065">
    <property type="entry name" value="BolA-like_sf"/>
</dbReference>
<evidence type="ECO:0000256" key="1">
    <source>
        <dbReference type="RuleBase" id="RU003860"/>
    </source>
</evidence>
<dbReference type="Pfam" id="PF01722">
    <property type="entry name" value="BolA"/>
    <property type="match status" value="1"/>
</dbReference>
<proteinExistence type="inferred from homology"/>
<dbReference type="InterPro" id="IPR002634">
    <property type="entry name" value="BolA"/>
</dbReference>
<dbReference type="EMBL" id="JAVDDT010000002">
    <property type="protein sequence ID" value="MDQ2069159.1"/>
    <property type="molecule type" value="Genomic_DNA"/>
</dbReference>
<dbReference type="SUPFAM" id="SSF82657">
    <property type="entry name" value="BolA-like"/>
    <property type="match status" value="1"/>
</dbReference>
<dbReference type="PIRSF" id="PIRSF003113">
    <property type="entry name" value="BolA"/>
    <property type="match status" value="1"/>
</dbReference>
<keyword evidence="3" id="KW-1185">Reference proteome</keyword>
<gene>
    <name evidence="2" type="ORF">RBH19_04675</name>
</gene>
<evidence type="ECO:0000313" key="3">
    <source>
        <dbReference type="Proteomes" id="UP001239019"/>
    </source>
</evidence>
<dbReference type="PANTHER" id="PTHR46230">
    <property type="match status" value="1"/>
</dbReference>
<dbReference type="Proteomes" id="UP001239019">
    <property type="component" value="Unassembled WGS sequence"/>
</dbReference>
<accession>A0ABU0W568</accession>
<organism evidence="2 3">
    <name type="scientific">Natronospira bacteriovora</name>
    <dbReference type="NCBI Taxonomy" id="3069753"/>
    <lineage>
        <taxon>Bacteria</taxon>
        <taxon>Pseudomonadati</taxon>
        <taxon>Pseudomonadota</taxon>
        <taxon>Gammaproteobacteria</taxon>
        <taxon>Natronospirales</taxon>
        <taxon>Natronospiraceae</taxon>
        <taxon>Natronospira</taxon>
    </lineage>
</organism>